<dbReference type="EMBL" id="JAHRIM010083670">
    <property type="protein sequence ID" value="MEQ2275966.1"/>
    <property type="molecule type" value="Genomic_DNA"/>
</dbReference>
<organism evidence="1 2">
    <name type="scientific">Xenotaenia resolanae</name>
    <dbReference type="NCBI Taxonomy" id="208358"/>
    <lineage>
        <taxon>Eukaryota</taxon>
        <taxon>Metazoa</taxon>
        <taxon>Chordata</taxon>
        <taxon>Craniata</taxon>
        <taxon>Vertebrata</taxon>
        <taxon>Euteleostomi</taxon>
        <taxon>Actinopterygii</taxon>
        <taxon>Neopterygii</taxon>
        <taxon>Teleostei</taxon>
        <taxon>Neoteleostei</taxon>
        <taxon>Acanthomorphata</taxon>
        <taxon>Ovalentaria</taxon>
        <taxon>Atherinomorphae</taxon>
        <taxon>Cyprinodontiformes</taxon>
        <taxon>Goodeidae</taxon>
        <taxon>Xenotaenia</taxon>
    </lineage>
</organism>
<proteinExistence type="predicted"/>
<gene>
    <name evidence="1" type="ORF">XENORESO_011652</name>
</gene>
<sequence length="105" mass="11943">MNHSWKQGIAQQIIKKETKIKVNFFSYCSVQLCVVSSSVRCIYSNKENAKVMLGKAGSESAPFPSCFAHNSFHTLVYTRARVYVYICQQYVRTYVFSSVLEALSP</sequence>
<evidence type="ECO:0000313" key="2">
    <source>
        <dbReference type="Proteomes" id="UP001444071"/>
    </source>
</evidence>
<accession>A0ABV0X261</accession>
<keyword evidence="2" id="KW-1185">Reference proteome</keyword>
<dbReference type="Proteomes" id="UP001444071">
    <property type="component" value="Unassembled WGS sequence"/>
</dbReference>
<evidence type="ECO:0000313" key="1">
    <source>
        <dbReference type="EMBL" id="MEQ2275966.1"/>
    </source>
</evidence>
<comment type="caution">
    <text evidence="1">The sequence shown here is derived from an EMBL/GenBank/DDBJ whole genome shotgun (WGS) entry which is preliminary data.</text>
</comment>
<reference evidence="1 2" key="1">
    <citation type="submission" date="2021-06" db="EMBL/GenBank/DDBJ databases">
        <authorList>
            <person name="Palmer J.M."/>
        </authorList>
    </citation>
    <scope>NUCLEOTIDE SEQUENCE [LARGE SCALE GENOMIC DNA]</scope>
    <source>
        <strain evidence="1 2">XR_2019</strain>
        <tissue evidence="1">Muscle</tissue>
    </source>
</reference>
<protein>
    <submittedName>
        <fullName evidence="1">Uncharacterized protein</fullName>
    </submittedName>
</protein>
<name>A0ABV0X261_9TELE</name>